<protein>
    <submittedName>
        <fullName evidence="1">Uncharacterized protein</fullName>
    </submittedName>
</protein>
<reference evidence="1 2" key="1">
    <citation type="submission" date="2013-03" db="EMBL/GenBank/DDBJ databases">
        <title>The Genome Sequence of Cladophialophora psammophila CBS 110553.</title>
        <authorList>
            <consortium name="The Broad Institute Genomics Platform"/>
            <person name="Cuomo C."/>
            <person name="de Hoog S."/>
            <person name="Gorbushina A."/>
            <person name="Walker B."/>
            <person name="Young S.K."/>
            <person name="Zeng Q."/>
            <person name="Gargeya S."/>
            <person name="Fitzgerald M."/>
            <person name="Haas B."/>
            <person name="Abouelleil A."/>
            <person name="Allen A.W."/>
            <person name="Alvarado L."/>
            <person name="Arachchi H.M."/>
            <person name="Berlin A.M."/>
            <person name="Chapman S.B."/>
            <person name="Gainer-Dewar J."/>
            <person name="Goldberg J."/>
            <person name="Griggs A."/>
            <person name="Gujja S."/>
            <person name="Hansen M."/>
            <person name="Howarth C."/>
            <person name="Imamovic A."/>
            <person name="Ireland A."/>
            <person name="Larimer J."/>
            <person name="McCowan C."/>
            <person name="Murphy C."/>
            <person name="Pearson M."/>
            <person name="Poon T.W."/>
            <person name="Priest M."/>
            <person name="Roberts A."/>
            <person name="Saif S."/>
            <person name="Shea T."/>
            <person name="Sisk P."/>
            <person name="Sykes S."/>
            <person name="Wortman J."/>
            <person name="Nusbaum C."/>
            <person name="Birren B."/>
        </authorList>
    </citation>
    <scope>NUCLEOTIDE SEQUENCE [LARGE SCALE GENOMIC DNA]</scope>
    <source>
        <strain evidence="1 2">CBS 110553</strain>
    </source>
</reference>
<dbReference type="OrthoDB" id="3557612at2759"/>
<dbReference type="Proteomes" id="UP000019471">
    <property type="component" value="Unassembled WGS sequence"/>
</dbReference>
<name>W9XB41_9EURO</name>
<evidence type="ECO:0000313" key="2">
    <source>
        <dbReference type="Proteomes" id="UP000019471"/>
    </source>
</evidence>
<gene>
    <name evidence="1" type="ORF">A1O5_02836</name>
</gene>
<sequence>MEPKEREVDCAAAVFERLRRTCFKHQDTWKKWLPYCGVTKVEEVHTFDKIREELDDDIARDPRPIKCGYGIDDVCDTMRHCKRCKSVMRYIGDTSTRIRNEALERISEARRRKKALYMVDILTKCARSPWEAKFNGPRLLEGVATDCLIYELE</sequence>
<keyword evidence="2" id="KW-1185">Reference proteome</keyword>
<organism evidence="1 2">
    <name type="scientific">Cladophialophora psammophila CBS 110553</name>
    <dbReference type="NCBI Taxonomy" id="1182543"/>
    <lineage>
        <taxon>Eukaryota</taxon>
        <taxon>Fungi</taxon>
        <taxon>Dikarya</taxon>
        <taxon>Ascomycota</taxon>
        <taxon>Pezizomycotina</taxon>
        <taxon>Eurotiomycetes</taxon>
        <taxon>Chaetothyriomycetidae</taxon>
        <taxon>Chaetothyriales</taxon>
        <taxon>Herpotrichiellaceae</taxon>
        <taxon>Cladophialophora</taxon>
    </lineage>
</organism>
<dbReference type="GeneID" id="19187567"/>
<comment type="caution">
    <text evidence="1">The sequence shown here is derived from an EMBL/GenBank/DDBJ whole genome shotgun (WGS) entry which is preliminary data.</text>
</comment>
<dbReference type="HOGENOM" id="CLU_1713062_0_0_1"/>
<dbReference type="EMBL" id="AMGX01000003">
    <property type="protein sequence ID" value="EXJ74540.1"/>
    <property type="molecule type" value="Genomic_DNA"/>
</dbReference>
<proteinExistence type="predicted"/>
<accession>W9XB41</accession>
<evidence type="ECO:0000313" key="1">
    <source>
        <dbReference type="EMBL" id="EXJ74540.1"/>
    </source>
</evidence>
<dbReference type="AlphaFoldDB" id="W9XB41"/>
<dbReference type="RefSeq" id="XP_007741640.1">
    <property type="nucleotide sequence ID" value="XM_007743450.1"/>
</dbReference>